<proteinExistence type="predicted"/>
<sequence>MVRGKQVKRERKENEDMLSDLPDCVLYHILSFVNFKEVVRTCILSKRWEHLWKCVPILLLHFSQTMGKLDFMSFKIFLSKILSLRDNSVALRTIDFKQHGGYVKASILEMLIEEATSHNVQQLLIYAETDMNEMPPTILSPIFSSQTLTSVKISVYHKHKSGGRIMFPKSAINVPSLTSLYLVNVEFCANDGDDDPLDPFSNMNMLSDLVLKYCTLKGAKILQISSPRLSNLTIHSRDCSINEIMLSTTNLSSFTFEGVPLLQLSGNGLAHVEKVYIDAYTMDNSLEAPLNLLKWLEEFANVQSMTLTADTLQAIYLIPDLVNMEHLSMGNLRSLIVKMKKDSPPTVPDSVLKFLLQNSPWAKVSITKRKS</sequence>
<dbReference type="AlphaFoldDB" id="A0A6A5P7X2"/>
<dbReference type="Pfam" id="PF00646">
    <property type="entry name" value="F-box"/>
    <property type="match status" value="1"/>
</dbReference>
<name>A0A6A5P7X2_LUPAL</name>
<dbReference type="InterPro" id="IPR036047">
    <property type="entry name" value="F-box-like_dom_sf"/>
</dbReference>
<evidence type="ECO:0000313" key="2">
    <source>
        <dbReference type="Proteomes" id="UP000447434"/>
    </source>
</evidence>
<dbReference type="OrthoDB" id="1848700at2759"/>
<dbReference type="SUPFAM" id="SSF52047">
    <property type="entry name" value="RNI-like"/>
    <property type="match status" value="1"/>
</dbReference>
<dbReference type="EMBL" id="WOCE01000011">
    <property type="protein sequence ID" value="KAE9603769.1"/>
    <property type="molecule type" value="Genomic_DNA"/>
</dbReference>
<dbReference type="CDD" id="cd22160">
    <property type="entry name" value="F-box_AtFBL13-like"/>
    <property type="match status" value="1"/>
</dbReference>
<dbReference type="InterPro" id="IPR001810">
    <property type="entry name" value="F-box_dom"/>
</dbReference>
<dbReference type="InterPro" id="IPR053781">
    <property type="entry name" value="F-box_AtFBL13-like"/>
</dbReference>
<organism evidence="1 2">
    <name type="scientific">Lupinus albus</name>
    <name type="common">White lupine</name>
    <name type="synonym">Lupinus termis</name>
    <dbReference type="NCBI Taxonomy" id="3870"/>
    <lineage>
        <taxon>Eukaryota</taxon>
        <taxon>Viridiplantae</taxon>
        <taxon>Streptophyta</taxon>
        <taxon>Embryophyta</taxon>
        <taxon>Tracheophyta</taxon>
        <taxon>Spermatophyta</taxon>
        <taxon>Magnoliopsida</taxon>
        <taxon>eudicotyledons</taxon>
        <taxon>Gunneridae</taxon>
        <taxon>Pentapetalae</taxon>
        <taxon>rosids</taxon>
        <taxon>fabids</taxon>
        <taxon>Fabales</taxon>
        <taxon>Fabaceae</taxon>
        <taxon>Papilionoideae</taxon>
        <taxon>50 kb inversion clade</taxon>
        <taxon>genistoids sensu lato</taxon>
        <taxon>core genistoids</taxon>
        <taxon>Genisteae</taxon>
        <taxon>Lupinus</taxon>
    </lineage>
</organism>
<dbReference type="PANTHER" id="PTHR34223">
    <property type="entry name" value="OS11G0201299 PROTEIN"/>
    <property type="match status" value="1"/>
</dbReference>
<dbReference type="PANTHER" id="PTHR34223:SF51">
    <property type="entry name" value="OS06G0556300 PROTEIN"/>
    <property type="match status" value="1"/>
</dbReference>
<reference evidence="2" key="1">
    <citation type="journal article" date="2020" name="Nat. Commun.">
        <title>Genome sequence of the cluster root forming white lupin.</title>
        <authorList>
            <person name="Hufnagel B."/>
            <person name="Marques A."/>
            <person name="Soriano A."/>
            <person name="Marques L."/>
            <person name="Divol F."/>
            <person name="Doumas P."/>
            <person name="Sallet E."/>
            <person name="Mancinotti D."/>
            <person name="Carrere S."/>
            <person name="Marande W."/>
            <person name="Arribat S."/>
            <person name="Keller J."/>
            <person name="Huneau C."/>
            <person name="Blein T."/>
            <person name="Aime D."/>
            <person name="Laguerre M."/>
            <person name="Taylor J."/>
            <person name="Schubert V."/>
            <person name="Nelson M."/>
            <person name="Geu-Flores F."/>
            <person name="Crespi M."/>
            <person name="Gallardo-Guerrero K."/>
            <person name="Delaux P.-M."/>
            <person name="Salse J."/>
            <person name="Berges H."/>
            <person name="Guyot R."/>
            <person name="Gouzy J."/>
            <person name="Peret B."/>
        </authorList>
    </citation>
    <scope>NUCLEOTIDE SEQUENCE [LARGE SCALE GENOMIC DNA]</scope>
    <source>
        <strain evidence="2">cv. Amiga</strain>
    </source>
</reference>
<dbReference type="Proteomes" id="UP000447434">
    <property type="component" value="Chromosome 11"/>
</dbReference>
<dbReference type="InterPro" id="IPR053197">
    <property type="entry name" value="F-box_SCFL_complex_component"/>
</dbReference>
<protein>
    <submittedName>
        <fullName evidence="1">Putative F-box domain, leucine-rich repeat domain, L domain-containing protein</fullName>
    </submittedName>
</protein>
<dbReference type="PROSITE" id="PS50181">
    <property type="entry name" value="FBOX"/>
    <property type="match status" value="1"/>
</dbReference>
<dbReference type="SUPFAM" id="SSF81383">
    <property type="entry name" value="F-box domain"/>
    <property type="match status" value="1"/>
</dbReference>
<comment type="caution">
    <text evidence="1">The sequence shown here is derived from an EMBL/GenBank/DDBJ whole genome shotgun (WGS) entry which is preliminary data.</text>
</comment>
<accession>A0A6A5P7X2</accession>
<keyword evidence="2" id="KW-1185">Reference proteome</keyword>
<dbReference type="Gene3D" id="1.20.1280.50">
    <property type="match status" value="1"/>
</dbReference>
<gene>
    <name evidence="1" type="ORF">Lalb_Chr11g0064361</name>
</gene>
<evidence type="ECO:0000313" key="1">
    <source>
        <dbReference type="EMBL" id="KAE9603769.1"/>
    </source>
</evidence>